<keyword evidence="1" id="KW-0732">Signal</keyword>
<name>A0ABN1PMG4_9ACTN</name>
<keyword evidence="4" id="KW-1185">Reference proteome</keyword>
<comment type="caution">
    <text evidence="3">The sequence shown here is derived from an EMBL/GenBank/DDBJ whole genome shotgun (WGS) entry which is preliminary data.</text>
</comment>
<accession>A0ABN1PMG4</accession>
<dbReference type="PROSITE" id="PS50231">
    <property type="entry name" value="RICIN_B_LECTIN"/>
    <property type="match status" value="1"/>
</dbReference>
<dbReference type="RefSeq" id="WP_343950924.1">
    <property type="nucleotide sequence ID" value="NZ_BAAAHQ010000016.1"/>
</dbReference>
<dbReference type="Gene3D" id="2.80.10.50">
    <property type="match status" value="2"/>
</dbReference>
<reference evidence="3 4" key="1">
    <citation type="journal article" date="2019" name="Int. J. Syst. Evol. Microbiol.">
        <title>The Global Catalogue of Microorganisms (GCM) 10K type strain sequencing project: providing services to taxonomists for standard genome sequencing and annotation.</title>
        <authorList>
            <consortium name="The Broad Institute Genomics Platform"/>
            <consortium name="The Broad Institute Genome Sequencing Center for Infectious Disease"/>
            <person name="Wu L."/>
            <person name="Ma J."/>
        </authorList>
    </citation>
    <scope>NUCLEOTIDE SEQUENCE [LARGE SCALE GENOMIC DNA]</scope>
    <source>
        <strain evidence="3 4">JCM 11136</strain>
    </source>
</reference>
<feature type="signal peptide" evidence="1">
    <location>
        <begin position="1"/>
        <end position="27"/>
    </location>
</feature>
<feature type="chain" id="PRO_5045117398" description="Ricin B lectin domain-containing protein" evidence="1">
    <location>
        <begin position="28"/>
        <end position="184"/>
    </location>
</feature>
<evidence type="ECO:0000256" key="1">
    <source>
        <dbReference type="SAM" id="SignalP"/>
    </source>
</evidence>
<dbReference type="Pfam" id="PF00652">
    <property type="entry name" value="Ricin_B_lectin"/>
    <property type="match status" value="1"/>
</dbReference>
<dbReference type="InterPro" id="IPR000772">
    <property type="entry name" value="Ricin_B_lectin"/>
</dbReference>
<evidence type="ECO:0000259" key="2">
    <source>
        <dbReference type="SMART" id="SM00458"/>
    </source>
</evidence>
<dbReference type="SMART" id="SM00458">
    <property type="entry name" value="RICIN"/>
    <property type="match status" value="1"/>
</dbReference>
<proteinExistence type="predicted"/>
<dbReference type="SUPFAM" id="SSF50370">
    <property type="entry name" value="Ricin B-like lectins"/>
    <property type="match status" value="1"/>
</dbReference>
<dbReference type="Proteomes" id="UP001501578">
    <property type="component" value="Unassembled WGS sequence"/>
</dbReference>
<dbReference type="EMBL" id="BAAAHQ010000016">
    <property type="protein sequence ID" value="GAA0930401.1"/>
    <property type="molecule type" value="Genomic_DNA"/>
</dbReference>
<feature type="domain" description="Ricin B lectin" evidence="2">
    <location>
        <begin position="37"/>
        <end position="182"/>
    </location>
</feature>
<dbReference type="InterPro" id="IPR035992">
    <property type="entry name" value="Ricin_B-like_lectins"/>
</dbReference>
<gene>
    <name evidence="3" type="ORF">GCM10009560_34840</name>
</gene>
<evidence type="ECO:0000313" key="4">
    <source>
        <dbReference type="Proteomes" id="UP001501578"/>
    </source>
</evidence>
<evidence type="ECO:0000313" key="3">
    <source>
        <dbReference type="EMBL" id="GAA0930401.1"/>
    </source>
</evidence>
<sequence length="184" mass="20088">MLRQLLGGLLAVILGATVITGATPAEANANAASPPWNTPIRIKVKQNGKCLSVQHGNTYEGARIVQSTCTGAEHEKLTISTGAIGTVIRTFTGKCFNVEGNDSSDYAKIIQYRCSTSSDYPRWFNEVMTISRPGGTGEFFEINPQTRYAGRCVTVFHASNDDNTHMIQHVCNGGDNQRFTWERA</sequence>
<organism evidence="3 4">
    <name type="scientific">Nonomuraea longicatena</name>
    <dbReference type="NCBI Taxonomy" id="83682"/>
    <lineage>
        <taxon>Bacteria</taxon>
        <taxon>Bacillati</taxon>
        <taxon>Actinomycetota</taxon>
        <taxon>Actinomycetes</taxon>
        <taxon>Streptosporangiales</taxon>
        <taxon>Streptosporangiaceae</taxon>
        <taxon>Nonomuraea</taxon>
    </lineage>
</organism>
<protein>
    <recommendedName>
        <fullName evidence="2">Ricin B lectin domain-containing protein</fullName>
    </recommendedName>
</protein>
<dbReference type="CDD" id="cd00161">
    <property type="entry name" value="beta-trefoil_Ricin-like"/>
    <property type="match status" value="1"/>
</dbReference>